<dbReference type="AlphaFoldDB" id="A0A1Y2L3Q5"/>
<dbReference type="PANTHER" id="PTHR43081">
    <property type="entry name" value="ADENYLATE CYCLASE, TERMINAL-DIFFERENTIATION SPECIFIC-RELATED"/>
    <property type="match status" value="1"/>
</dbReference>
<dbReference type="Pfam" id="PF00672">
    <property type="entry name" value="HAMP"/>
    <property type="match status" value="1"/>
</dbReference>
<evidence type="ECO:0000313" key="4">
    <source>
        <dbReference type="EMBL" id="OSQ40466.1"/>
    </source>
</evidence>
<keyword evidence="1" id="KW-0812">Transmembrane</keyword>
<dbReference type="SMART" id="SM00304">
    <property type="entry name" value="HAMP"/>
    <property type="match status" value="1"/>
</dbReference>
<evidence type="ECO:0000313" key="5">
    <source>
        <dbReference type="Proteomes" id="UP000193391"/>
    </source>
</evidence>
<dbReference type="InterPro" id="IPR050697">
    <property type="entry name" value="Adenylyl/Guanylyl_Cyclase_3/4"/>
</dbReference>
<dbReference type="PANTHER" id="PTHR43081:SF1">
    <property type="entry name" value="ADENYLATE CYCLASE, TERMINAL-DIFFERENTIATION SPECIFIC"/>
    <property type="match status" value="1"/>
</dbReference>
<dbReference type="Gene3D" id="3.30.70.1230">
    <property type="entry name" value="Nucleotide cyclase"/>
    <property type="match status" value="1"/>
</dbReference>
<keyword evidence="1" id="KW-1133">Transmembrane helix</keyword>
<dbReference type="Pfam" id="PF00211">
    <property type="entry name" value="Guanylate_cyc"/>
    <property type="match status" value="1"/>
</dbReference>
<dbReference type="Gene3D" id="6.10.340.10">
    <property type="match status" value="1"/>
</dbReference>
<accession>A0A1Y2L3Q5</accession>
<sequence>MLRTVRAKFLGVAGFFVVCLTIGTGFSVIQSLGINGDLEAVSRYVTPVKDALSDVRARQLEQISLLDRYMRVLESDGAEASLLSGIEIEISAKQTQIGQAFRKAFTSAALGRAQASTHFDQGVLLNLDVRMREFADISSQFNIGVEKLLDSVRGGDILTAQRQENIVRGIHRNIVLNLRSEILRLERYVAETVEAVSEREDFLIQAEFIMMLVAGIVGLGLAYYLGVGVARTVADTTKAINSVQSGKLDTNLDFKGQGDFSALANAFNRMTRELRVRFRMRERFGKYVDPKVLGNLLAQETALETSQKRVMTVSVVNLTGFDWLAEHTEPEQLVDFLNDYLTAMTEPISGHSGIIDNFIGDRVMGFWGPPFCNEKSHALHACKAALEQVARFNALKTKYADLIGDHGLDIRIGIATGEVVVGSIGTDKSRAYTVVGDCVNYAHRLEKANRIYGTRILASNETADLASSDVEMRDLDHVVLLGTEQVVYLYEVLAESGHLSEERREWRKNYETAMGFYRDGTFDQAFPLFEKVLEFNDADFAAQLMMNRMERLSRREQDREWNGTWVVRDPYERRDVES</sequence>
<dbReference type="EMBL" id="JFKA01000001">
    <property type="protein sequence ID" value="OSQ40466.1"/>
    <property type="molecule type" value="Genomic_DNA"/>
</dbReference>
<keyword evidence="1" id="KW-0472">Membrane</keyword>
<dbReference type="GO" id="GO:0035556">
    <property type="term" value="P:intracellular signal transduction"/>
    <property type="evidence" value="ECO:0007669"/>
    <property type="project" value="InterPro"/>
</dbReference>
<evidence type="ECO:0000256" key="1">
    <source>
        <dbReference type="SAM" id="Phobius"/>
    </source>
</evidence>
<dbReference type="PROSITE" id="PS50125">
    <property type="entry name" value="GUANYLATE_CYCLASE_2"/>
    <property type="match status" value="1"/>
</dbReference>
<dbReference type="OrthoDB" id="9762462at2"/>
<dbReference type="InterPro" id="IPR003660">
    <property type="entry name" value="HAMP_dom"/>
</dbReference>
<organism evidence="4 5">
    <name type="scientific">Thalassospira mesophila</name>
    <dbReference type="NCBI Taxonomy" id="1293891"/>
    <lineage>
        <taxon>Bacteria</taxon>
        <taxon>Pseudomonadati</taxon>
        <taxon>Pseudomonadota</taxon>
        <taxon>Alphaproteobacteria</taxon>
        <taxon>Rhodospirillales</taxon>
        <taxon>Thalassospiraceae</taxon>
        <taxon>Thalassospira</taxon>
    </lineage>
</organism>
<feature type="transmembrane region" description="Helical" evidence="1">
    <location>
        <begin position="208"/>
        <end position="230"/>
    </location>
</feature>
<dbReference type="Proteomes" id="UP000193391">
    <property type="component" value="Unassembled WGS sequence"/>
</dbReference>
<dbReference type="PROSITE" id="PS50885">
    <property type="entry name" value="HAMP"/>
    <property type="match status" value="1"/>
</dbReference>
<gene>
    <name evidence="4" type="ORF">TMES_01330</name>
</gene>
<dbReference type="STRING" id="1293891.TMES_01330"/>
<feature type="domain" description="HAMP" evidence="3">
    <location>
        <begin position="227"/>
        <end position="279"/>
    </location>
</feature>
<dbReference type="CDD" id="cd07302">
    <property type="entry name" value="CHD"/>
    <property type="match status" value="1"/>
</dbReference>
<dbReference type="GO" id="GO:0004016">
    <property type="term" value="F:adenylate cyclase activity"/>
    <property type="evidence" value="ECO:0007669"/>
    <property type="project" value="UniProtKB-ARBA"/>
</dbReference>
<dbReference type="SUPFAM" id="SSF55073">
    <property type="entry name" value="Nucleotide cyclase"/>
    <property type="match status" value="1"/>
</dbReference>
<dbReference type="RefSeq" id="WP_085578691.1">
    <property type="nucleotide sequence ID" value="NZ_JFKA01000001.1"/>
</dbReference>
<comment type="caution">
    <text evidence="4">The sequence shown here is derived from an EMBL/GenBank/DDBJ whole genome shotgun (WGS) entry which is preliminary data.</text>
</comment>
<dbReference type="InterPro" id="IPR001054">
    <property type="entry name" value="A/G_cyclase"/>
</dbReference>
<name>A0A1Y2L3Q5_9PROT</name>
<dbReference type="CDD" id="cd06225">
    <property type="entry name" value="HAMP"/>
    <property type="match status" value="1"/>
</dbReference>
<keyword evidence="5" id="KW-1185">Reference proteome</keyword>
<dbReference type="GO" id="GO:0006171">
    <property type="term" value="P:cAMP biosynthetic process"/>
    <property type="evidence" value="ECO:0007669"/>
    <property type="project" value="TreeGrafter"/>
</dbReference>
<dbReference type="SMART" id="SM00044">
    <property type="entry name" value="CYCc"/>
    <property type="match status" value="1"/>
</dbReference>
<proteinExistence type="predicted"/>
<feature type="domain" description="Guanylate cyclase" evidence="2">
    <location>
        <begin position="312"/>
        <end position="446"/>
    </location>
</feature>
<protein>
    <submittedName>
        <fullName evidence="4">Guanylate cyclase</fullName>
    </submittedName>
</protein>
<evidence type="ECO:0000259" key="2">
    <source>
        <dbReference type="PROSITE" id="PS50125"/>
    </source>
</evidence>
<dbReference type="GO" id="GO:0016020">
    <property type="term" value="C:membrane"/>
    <property type="evidence" value="ECO:0007669"/>
    <property type="project" value="InterPro"/>
</dbReference>
<evidence type="ECO:0000259" key="3">
    <source>
        <dbReference type="PROSITE" id="PS50885"/>
    </source>
</evidence>
<reference evidence="4 5" key="1">
    <citation type="submission" date="2014-03" db="EMBL/GenBank/DDBJ databases">
        <title>The draft genome sequence of Thalassospira mesophila JCM 18969.</title>
        <authorList>
            <person name="Lai Q."/>
            <person name="Shao Z."/>
        </authorList>
    </citation>
    <scope>NUCLEOTIDE SEQUENCE [LARGE SCALE GENOMIC DNA]</scope>
    <source>
        <strain evidence="4 5">JCM 18969</strain>
    </source>
</reference>
<dbReference type="InterPro" id="IPR029787">
    <property type="entry name" value="Nucleotide_cyclase"/>
</dbReference>